<feature type="signal peptide" evidence="3">
    <location>
        <begin position="1"/>
        <end position="25"/>
    </location>
</feature>
<dbReference type="SUPFAM" id="SSF110296">
    <property type="entry name" value="Oligoxyloglucan reducing end-specific cellobiohydrolase"/>
    <property type="match status" value="1"/>
</dbReference>
<keyword evidence="1" id="KW-0677">Repeat</keyword>
<dbReference type="SUPFAM" id="SSF55383">
    <property type="entry name" value="Copper amine oxidase, domain N"/>
    <property type="match status" value="1"/>
</dbReference>
<evidence type="ECO:0000256" key="2">
    <source>
        <dbReference type="SAM" id="MobiDB-lite"/>
    </source>
</evidence>
<gene>
    <name evidence="5" type="ORF">AAIG11_13155</name>
</gene>
<comment type="caution">
    <text evidence="5">The sequence shown here is derived from an EMBL/GenBank/DDBJ whole genome shotgun (WGS) entry which is preliminary data.</text>
</comment>
<feature type="domain" description="Fibronectin type-III" evidence="4">
    <location>
        <begin position="141"/>
        <end position="232"/>
    </location>
</feature>
<protein>
    <submittedName>
        <fullName evidence="5">Stalk domain-containing protein</fullName>
    </submittedName>
</protein>
<dbReference type="PANTHER" id="PTHR13817:SF173">
    <property type="entry name" value="FRAZZLED"/>
    <property type="match status" value="1"/>
</dbReference>
<dbReference type="InterPro" id="IPR003961">
    <property type="entry name" value="FN3_dom"/>
</dbReference>
<dbReference type="PROSITE" id="PS50853">
    <property type="entry name" value="FN3"/>
    <property type="match status" value="2"/>
</dbReference>
<dbReference type="Proteomes" id="UP001407405">
    <property type="component" value="Unassembled WGS sequence"/>
</dbReference>
<evidence type="ECO:0000313" key="5">
    <source>
        <dbReference type="EMBL" id="MEN1761434.1"/>
    </source>
</evidence>
<organism evidence="5 6">
    <name type="scientific">Anoxynatronum sibiricum</name>
    <dbReference type="NCBI Taxonomy" id="210623"/>
    <lineage>
        <taxon>Bacteria</taxon>
        <taxon>Bacillati</taxon>
        <taxon>Bacillota</taxon>
        <taxon>Clostridia</taxon>
        <taxon>Eubacteriales</taxon>
        <taxon>Clostridiaceae</taxon>
        <taxon>Anoxynatronum</taxon>
    </lineage>
</organism>
<evidence type="ECO:0000259" key="4">
    <source>
        <dbReference type="PROSITE" id="PS50853"/>
    </source>
</evidence>
<keyword evidence="6" id="KW-1185">Reference proteome</keyword>
<dbReference type="CDD" id="cd00063">
    <property type="entry name" value="FN3"/>
    <property type="match status" value="2"/>
</dbReference>
<dbReference type="PANTHER" id="PTHR13817">
    <property type="entry name" value="TITIN"/>
    <property type="match status" value="1"/>
</dbReference>
<dbReference type="Pfam" id="PF00041">
    <property type="entry name" value="fn3"/>
    <property type="match status" value="1"/>
</dbReference>
<dbReference type="Pfam" id="PF07833">
    <property type="entry name" value="Cu_amine_oxidN1"/>
    <property type="match status" value="1"/>
</dbReference>
<feature type="compositionally biased region" description="Acidic residues" evidence="2">
    <location>
        <begin position="348"/>
        <end position="357"/>
    </location>
</feature>
<evidence type="ECO:0000256" key="1">
    <source>
        <dbReference type="ARBA" id="ARBA00022737"/>
    </source>
</evidence>
<dbReference type="InterPro" id="IPR036582">
    <property type="entry name" value="Mao_N_sf"/>
</dbReference>
<dbReference type="RefSeq" id="WP_343186722.1">
    <property type="nucleotide sequence ID" value="NZ_JBCITM010000016.1"/>
</dbReference>
<proteinExistence type="predicted"/>
<dbReference type="EMBL" id="JBCITM010000016">
    <property type="protein sequence ID" value="MEN1761434.1"/>
    <property type="molecule type" value="Genomic_DNA"/>
</dbReference>
<feature type="chain" id="PRO_5046513488" evidence="3">
    <location>
        <begin position="26"/>
        <end position="511"/>
    </location>
</feature>
<dbReference type="Gene3D" id="3.30.457.10">
    <property type="entry name" value="Copper amine oxidase-like, N-terminal domain"/>
    <property type="match status" value="1"/>
</dbReference>
<evidence type="ECO:0000313" key="6">
    <source>
        <dbReference type="Proteomes" id="UP001407405"/>
    </source>
</evidence>
<dbReference type="SMART" id="SM00060">
    <property type="entry name" value="FN3"/>
    <property type="match status" value="2"/>
</dbReference>
<dbReference type="InterPro" id="IPR050964">
    <property type="entry name" value="Striated_Muscle_Regulatory"/>
</dbReference>
<sequence length="511" mass="54847">MKRRMIGFITILLLVLMSVSGSVTANDLQLAPLSYVNLTSPTGGESFQVGGNHTITWQKSAAGGNTQIYFSANGGANWTYITSVLGTSYNWTVPDQVTNQGRIRVRWSPNNDTWYTSNSANFTIFKALDPQDLNLILVPPAPTDLSASAVSASSISLTWKDNAGNETGYKVERRVTNQAGGFNEIAVLDANTTQFADTGLSAMTNYTYRVRAYNGMGNSGYSNEAAATTQALGLAPPPANAPAAPTDLMATAIDGPAFSLSWTDNAGNEQAFHIERQANGGAFSEIGEVGANVTVFVDENVAVDTLYLYRVRARNANGFSAYSNETGGIIEQDADLEEEELEGLEVPEVLEEPEVPVEPETPPESPALPPSTPSTPSGDGVVIRFFINQSDYFVNDSLRTMDTSPIISGGRTLLPIRYVAEALGATVGWDAGDQRVTIEFGETTIDLWINRNSARVNGVMQQIDANNAQVTPVIIPPGRTMLPLRFVAENLGSSVDWEPVGQEVIIVYPAP</sequence>
<dbReference type="InterPro" id="IPR013783">
    <property type="entry name" value="Ig-like_fold"/>
</dbReference>
<name>A0ABU9VZ95_9CLOT</name>
<dbReference type="InterPro" id="IPR036116">
    <property type="entry name" value="FN3_sf"/>
</dbReference>
<dbReference type="InterPro" id="IPR012854">
    <property type="entry name" value="Cu_amine_oxidase-like_N"/>
</dbReference>
<keyword evidence="3" id="KW-0732">Signal</keyword>
<feature type="compositionally biased region" description="Pro residues" evidence="2">
    <location>
        <begin position="359"/>
        <end position="373"/>
    </location>
</feature>
<feature type="region of interest" description="Disordered" evidence="2">
    <location>
        <begin position="348"/>
        <end position="375"/>
    </location>
</feature>
<feature type="domain" description="Fibronectin type-III" evidence="4">
    <location>
        <begin position="244"/>
        <end position="333"/>
    </location>
</feature>
<dbReference type="SUPFAM" id="SSF49265">
    <property type="entry name" value="Fibronectin type III"/>
    <property type="match status" value="1"/>
</dbReference>
<accession>A0ABU9VZ95</accession>
<evidence type="ECO:0000256" key="3">
    <source>
        <dbReference type="SAM" id="SignalP"/>
    </source>
</evidence>
<reference evidence="5 6" key="1">
    <citation type="submission" date="2024-04" db="EMBL/GenBank/DDBJ databases">
        <title>Genome sequencing and metabolic network reconstruction of aminoacids and betaine degradation by Anoxynatronum sibiricum.</title>
        <authorList>
            <person name="Detkova E.N."/>
            <person name="Boltjanskaja Y.V."/>
            <person name="Mardanov A.V."/>
            <person name="Kevbrin V."/>
        </authorList>
    </citation>
    <scope>NUCLEOTIDE SEQUENCE [LARGE SCALE GENOMIC DNA]</scope>
    <source>
        <strain evidence="5 6">Z-7981</strain>
    </source>
</reference>
<dbReference type="Gene3D" id="2.60.40.10">
    <property type="entry name" value="Immunoglobulins"/>
    <property type="match status" value="2"/>
</dbReference>